<reference evidence="4 5" key="1">
    <citation type="submission" date="2020-04" db="EMBL/GenBank/DDBJ databases">
        <authorList>
            <person name="Yin C."/>
        </authorList>
    </citation>
    <scope>NUCLEOTIDE SEQUENCE [LARGE SCALE GENOMIC DNA]</scope>
    <source>
        <strain evidence="4 5">Ak56</strain>
    </source>
</reference>
<dbReference type="AlphaFoldDB" id="A0A847SJ99"/>
<dbReference type="Gene3D" id="3.40.630.10">
    <property type="entry name" value="Zn peptidases"/>
    <property type="match status" value="1"/>
</dbReference>
<evidence type="ECO:0000313" key="4">
    <source>
        <dbReference type="EMBL" id="NLR78837.1"/>
    </source>
</evidence>
<comment type="caution">
    <text evidence="4">The sequence shown here is derived from an EMBL/GenBank/DDBJ whole genome shotgun (WGS) entry which is preliminary data.</text>
</comment>
<dbReference type="PANTHER" id="PTHR12283:SF6">
    <property type="entry name" value="GLUTAMINYL-PEPTIDE CYCLOTRANSFERASE-RELATED"/>
    <property type="match status" value="1"/>
</dbReference>
<gene>
    <name evidence="4" type="ORF">HGH91_09380</name>
</gene>
<feature type="domain" description="Peptidase M28" evidence="3">
    <location>
        <begin position="129"/>
        <end position="342"/>
    </location>
</feature>
<keyword evidence="1" id="KW-0808">Transferase</keyword>
<evidence type="ECO:0000256" key="1">
    <source>
        <dbReference type="ARBA" id="ARBA00022679"/>
    </source>
</evidence>
<dbReference type="GO" id="GO:0016603">
    <property type="term" value="F:glutaminyl-peptide cyclotransferase activity"/>
    <property type="evidence" value="ECO:0007669"/>
    <property type="project" value="TreeGrafter"/>
</dbReference>
<accession>A0A847SJ99</accession>
<proteinExistence type="predicted"/>
<dbReference type="InterPro" id="IPR007484">
    <property type="entry name" value="Peptidase_M28"/>
</dbReference>
<evidence type="ECO:0000256" key="2">
    <source>
        <dbReference type="ARBA" id="ARBA00023315"/>
    </source>
</evidence>
<dbReference type="SUPFAM" id="SSF53187">
    <property type="entry name" value="Zn-dependent exopeptidases"/>
    <property type="match status" value="1"/>
</dbReference>
<dbReference type="PANTHER" id="PTHR12283">
    <property type="entry name" value="GLUTAMINYL-PEPTIDE CYCLOTRANSFERASE"/>
    <property type="match status" value="1"/>
</dbReference>
<dbReference type="GO" id="GO:0008270">
    <property type="term" value="F:zinc ion binding"/>
    <property type="evidence" value="ECO:0007669"/>
    <property type="project" value="TreeGrafter"/>
</dbReference>
<dbReference type="EMBL" id="JABAHZ010000002">
    <property type="protein sequence ID" value="NLR78837.1"/>
    <property type="molecule type" value="Genomic_DNA"/>
</dbReference>
<keyword evidence="2" id="KW-0012">Acyltransferase</keyword>
<dbReference type="Proteomes" id="UP000552864">
    <property type="component" value="Unassembled WGS sequence"/>
</dbReference>
<evidence type="ECO:0000313" key="5">
    <source>
        <dbReference type="Proteomes" id="UP000552864"/>
    </source>
</evidence>
<sequence length="350" mass="38932">MRKTVPFPTVFNNIKNTPEIMRKALIALTALAITAGACQQNSQTTDNNNDSTGTSKVAKIDVPVPVFQADSAYAYTAKQVSFGPRIPNTPAQEKCASWLISSLRPWADTVYVQRTTVIGPKKEKLPCINIIASFNPAAKQRILLLAHWDTRPWADEDAFDKTKKLDGADDGASGVAVLMEVARQMRQQKPEAGVDILLVDVEDYGAKSDENSFCLGTQYWAHNPHIPGYKANYGILLDMVGGRNSQFYMEGSSKQYAPAQMKMFWDVANKLGYSDLFRYENNGAYITDDHIAVNTIANIPTFDIIALQANNDFAPHWHTQNDNIDVIDRKTLKAVGQTLLQVIYTQPFSY</sequence>
<keyword evidence="5" id="KW-1185">Reference proteome</keyword>
<evidence type="ECO:0000259" key="3">
    <source>
        <dbReference type="Pfam" id="PF04389"/>
    </source>
</evidence>
<name>A0A847SJ99_9BACT</name>
<protein>
    <submittedName>
        <fullName evidence="4">M28 family peptidase</fullName>
    </submittedName>
</protein>
<dbReference type="InterPro" id="IPR040234">
    <property type="entry name" value="QC/QCL"/>
</dbReference>
<dbReference type="Pfam" id="PF04389">
    <property type="entry name" value="Peptidase_M28"/>
    <property type="match status" value="1"/>
</dbReference>
<organism evidence="4 5">
    <name type="scientific">Chitinophaga eiseniae</name>
    <dbReference type="NCBI Taxonomy" id="634771"/>
    <lineage>
        <taxon>Bacteria</taxon>
        <taxon>Pseudomonadati</taxon>
        <taxon>Bacteroidota</taxon>
        <taxon>Chitinophagia</taxon>
        <taxon>Chitinophagales</taxon>
        <taxon>Chitinophagaceae</taxon>
        <taxon>Chitinophaga</taxon>
    </lineage>
</organism>